<evidence type="ECO:0000256" key="5">
    <source>
        <dbReference type="SAM" id="SignalP"/>
    </source>
</evidence>
<comment type="similarity">
    <text evidence="1">Belongs to the Skp family.</text>
</comment>
<dbReference type="AlphaFoldDB" id="A0A2S7INB8"/>
<name>A0A2S7INB8_9BACT</name>
<dbReference type="GO" id="GO:0051082">
    <property type="term" value="F:unfolded protein binding"/>
    <property type="evidence" value="ECO:0007669"/>
    <property type="project" value="InterPro"/>
</dbReference>
<dbReference type="Proteomes" id="UP000239590">
    <property type="component" value="Unassembled WGS sequence"/>
</dbReference>
<feature type="compositionally biased region" description="Low complexity" evidence="4">
    <location>
        <begin position="183"/>
        <end position="206"/>
    </location>
</feature>
<reference evidence="7" key="1">
    <citation type="submission" date="2018-02" db="EMBL/GenBank/DDBJ databases">
        <title>Genome sequencing of Solimonas sp. HR-BB.</title>
        <authorList>
            <person name="Lee Y."/>
            <person name="Jeon C.O."/>
        </authorList>
    </citation>
    <scope>NUCLEOTIDE SEQUENCE [LARGE SCALE GENOMIC DNA]</scope>
    <source>
        <strain evidence="7">HR-U</strain>
    </source>
</reference>
<dbReference type="Gene3D" id="3.30.910.20">
    <property type="entry name" value="Skp domain"/>
    <property type="match status" value="1"/>
</dbReference>
<dbReference type="GO" id="GO:0005829">
    <property type="term" value="C:cytosol"/>
    <property type="evidence" value="ECO:0007669"/>
    <property type="project" value="TreeGrafter"/>
</dbReference>
<evidence type="ECO:0000256" key="4">
    <source>
        <dbReference type="SAM" id="MobiDB-lite"/>
    </source>
</evidence>
<feature type="signal peptide" evidence="5">
    <location>
        <begin position="1"/>
        <end position="23"/>
    </location>
</feature>
<keyword evidence="3" id="KW-0175">Coiled coil</keyword>
<evidence type="ECO:0000256" key="2">
    <source>
        <dbReference type="ARBA" id="ARBA00022729"/>
    </source>
</evidence>
<dbReference type="PANTHER" id="PTHR35089">
    <property type="entry name" value="CHAPERONE PROTEIN SKP"/>
    <property type="match status" value="1"/>
</dbReference>
<dbReference type="InterPro" id="IPR005632">
    <property type="entry name" value="Chaperone_Skp"/>
</dbReference>
<feature type="region of interest" description="Disordered" evidence="4">
    <location>
        <begin position="181"/>
        <end position="206"/>
    </location>
</feature>
<dbReference type="OrthoDB" id="1493480at2"/>
<evidence type="ECO:0000313" key="7">
    <source>
        <dbReference type="Proteomes" id="UP000239590"/>
    </source>
</evidence>
<feature type="coiled-coil region" evidence="3">
    <location>
        <begin position="48"/>
        <end position="115"/>
    </location>
</feature>
<organism evidence="6 7">
    <name type="scientific">Siphonobacter curvatus</name>
    <dbReference type="NCBI Taxonomy" id="2094562"/>
    <lineage>
        <taxon>Bacteria</taxon>
        <taxon>Pseudomonadati</taxon>
        <taxon>Bacteroidota</taxon>
        <taxon>Cytophagia</taxon>
        <taxon>Cytophagales</taxon>
        <taxon>Cytophagaceae</taxon>
        <taxon>Siphonobacter</taxon>
    </lineage>
</organism>
<sequence>MKKQIFAVLTAAALAFVGLNANAQSALKIGYTDIDVLLAGHPKSKAVEAELQTRSTQYQNQMQSLQKDLQDKYTAYQKAEPTMSDVIKADKQKELQGIQERLQTLQQNAQTELGQKQQQLLQPLLADIDNAIKSVAKENNYTFILSSSVSTQLNPIVLYADPATEVTDLVFKKMGVDPEALKKAAAQPAAAQPAGQGAPKTPAKKP</sequence>
<dbReference type="InterPro" id="IPR024930">
    <property type="entry name" value="Skp_dom_sf"/>
</dbReference>
<keyword evidence="7" id="KW-1185">Reference proteome</keyword>
<accession>A0A2S7INB8</accession>
<dbReference type="PANTHER" id="PTHR35089:SF1">
    <property type="entry name" value="CHAPERONE PROTEIN SKP"/>
    <property type="match status" value="1"/>
</dbReference>
<feature type="chain" id="PRO_5015698032" evidence="5">
    <location>
        <begin position="24"/>
        <end position="206"/>
    </location>
</feature>
<evidence type="ECO:0000313" key="6">
    <source>
        <dbReference type="EMBL" id="PQA59222.1"/>
    </source>
</evidence>
<dbReference type="GO" id="GO:0050821">
    <property type="term" value="P:protein stabilization"/>
    <property type="evidence" value="ECO:0007669"/>
    <property type="project" value="TreeGrafter"/>
</dbReference>
<keyword evidence="2 5" id="KW-0732">Signal</keyword>
<dbReference type="RefSeq" id="WP_104710552.1">
    <property type="nucleotide sequence ID" value="NZ_PTRA01000001.1"/>
</dbReference>
<dbReference type="SMART" id="SM00935">
    <property type="entry name" value="OmpH"/>
    <property type="match status" value="1"/>
</dbReference>
<evidence type="ECO:0000256" key="3">
    <source>
        <dbReference type="SAM" id="Coils"/>
    </source>
</evidence>
<proteinExistence type="inferred from homology"/>
<gene>
    <name evidence="6" type="ORF">C5O19_06095</name>
</gene>
<comment type="caution">
    <text evidence="6">The sequence shown here is derived from an EMBL/GenBank/DDBJ whole genome shotgun (WGS) entry which is preliminary data.</text>
</comment>
<protein>
    <submittedName>
        <fullName evidence="6">Molecular chaperone Skp</fullName>
    </submittedName>
</protein>
<dbReference type="Pfam" id="PF03938">
    <property type="entry name" value="OmpH"/>
    <property type="match status" value="1"/>
</dbReference>
<dbReference type="SUPFAM" id="SSF111384">
    <property type="entry name" value="OmpH-like"/>
    <property type="match status" value="1"/>
</dbReference>
<dbReference type="EMBL" id="PTRA01000001">
    <property type="protein sequence ID" value="PQA59222.1"/>
    <property type="molecule type" value="Genomic_DNA"/>
</dbReference>
<evidence type="ECO:0000256" key="1">
    <source>
        <dbReference type="ARBA" id="ARBA00009091"/>
    </source>
</evidence>